<dbReference type="RefSeq" id="WP_307321045.1">
    <property type="nucleotide sequence ID" value="NZ_JAUSUG010000001.1"/>
</dbReference>
<dbReference type="InterPro" id="IPR041522">
    <property type="entry name" value="CdaR_GGDEF"/>
</dbReference>
<dbReference type="Pfam" id="PF17853">
    <property type="entry name" value="GGDEF_2"/>
    <property type="match status" value="1"/>
</dbReference>
<evidence type="ECO:0000313" key="4">
    <source>
        <dbReference type="Proteomes" id="UP001230005"/>
    </source>
</evidence>
<dbReference type="SMART" id="SM00065">
    <property type="entry name" value="GAF"/>
    <property type="match status" value="1"/>
</dbReference>
<organism evidence="3 4">
    <name type="scientific">Evansella vedderi</name>
    <dbReference type="NCBI Taxonomy" id="38282"/>
    <lineage>
        <taxon>Bacteria</taxon>
        <taxon>Bacillati</taxon>
        <taxon>Bacillota</taxon>
        <taxon>Bacilli</taxon>
        <taxon>Bacillales</taxon>
        <taxon>Bacillaceae</taxon>
        <taxon>Evansella</taxon>
    </lineage>
</organism>
<sequence>MNTEKKLISLINSVRVLNSTRDLDTVLNQLIKEVLNVIEGSNASVLFLYDKKINKLYAKAAAGFDMKYLKHILLEPGEGMSGRTFLSQKGRIFHSKEDTTKGMKDVSEEILDLYGKSLGGFQYPSSAICVPLMSNEECIGVLTVDIYDKENEFNEDDLKLLETFAVQATVAIENATLFSKNERTQKMHEELSKVSLSQGGLSEITKALSGIIEAKVAVYNEYFDVLVSSSSEAGDVAAAVVQHFPELMQRVIHHERTVIYEKIQLFNNDKGVYFFPVYADKYIIGLLAIFLDGGDILDPLDMFAVEQASVIFALEMNRRESTAIKDLKYSGYVLDQLLHRELNELSLNQLAKLHIDESEKYQFVAVKSYMNEALLSIKEISEKKHLLLRAINREILKLPFKTFVLDKDIEIICMFVFPLHFTEENIYKEIKKVYSSIQGHAQEKFHLSLLIGMGRIVTSLQEVKASYRDAEKCVDYLQSSNLKSTFLAYHQLGIQRLFLKTEKSELNDFVKDTLGPIIAYDERNETDLLETLKVYLESNQNMAQTAKKMYVHTNTIKYRLKTINQILQIESLSGRIAFDLQLALYIQEYVPV</sequence>
<name>A0ABT9ZPW8_9BACI</name>
<dbReference type="InterPro" id="IPR051448">
    <property type="entry name" value="CdaR-like_regulators"/>
</dbReference>
<comment type="caution">
    <text evidence="3">The sequence shown here is derived from an EMBL/GenBank/DDBJ whole genome shotgun (WGS) entry which is preliminary data.</text>
</comment>
<keyword evidence="4" id="KW-1185">Reference proteome</keyword>
<dbReference type="Pfam" id="PF13556">
    <property type="entry name" value="HTH_30"/>
    <property type="match status" value="1"/>
</dbReference>
<proteinExistence type="inferred from homology"/>
<dbReference type="Gene3D" id="3.30.450.40">
    <property type="match status" value="1"/>
</dbReference>
<dbReference type="InterPro" id="IPR003018">
    <property type="entry name" value="GAF"/>
</dbReference>
<dbReference type="InterPro" id="IPR025736">
    <property type="entry name" value="PucR_C-HTH_dom"/>
</dbReference>
<dbReference type="InterPro" id="IPR029016">
    <property type="entry name" value="GAF-like_dom_sf"/>
</dbReference>
<gene>
    <name evidence="3" type="ORF">J2S74_000367</name>
</gene>
<dbReference type="EMBL" id="JAUSUG010000001">
    <property type="protein sequence ID" value="MDQ0252995.1"/>
    <property type="molecule type" value="Genomic_DNA"/>
</dbReference>
<dbReference type="PANTHER" id="PTHR33744:SF1">
    <property type="entry name" value="DNA-BINDING TRANSCRIPTIONAL ACTIVATOR ADER"/>
    <property type="match status" value="1"/>
</dbReference>
<evidence type="ECO:0000256" key="1">
    <source>
        <dbReference type="ARBA" id="ARBA00006754"/>
    </source>
</evidence>
<dbReference type="SUPFAM" id="SSF55781">
    <property type="entry name" value="GAF domain-like"/>
    <property type="match status" value="1"/>
</dbReference>
<dbReference type="InterPro" id="IPR042070">
    <property type="entry name" value="PucR_C-HTH_sf"/>
</dbReference>
<comment type="similarity">
    <text evidence="1">Belongs to the CdaR family.</text>
</comment>
<feature type="domain" description="GAF" evidence="2">
    <location>
        <begin position="22"/>
        <end position="182"/>
    </location>
</feature>
<dbReference type="Pfam" id="PF13185">
    <property type="entry name" value="GAF_2"/>
    <property type="match status" value="1"/>
</dbReference>
<dbReference type="PANTHER" id="PTHR33744">
    <property type="entry name" value="CARBOHYDRATE DIACID REGULATOR"/>
    <property type="match status" value="1"/>
</dbReference>
<protein>
    <submittedName>
        <fullName evidence="3">Sugar diacid utilization regulator</fullName>
    </submittedName>
</protein>
<evidence type="ECO:0000259" key="2">
    <source>
        <dbReference type="SMART" id="SM00065"/>
    </source>
</evidence>
<dbReference type="Gene3D" id="1.10.10.2840">
    <property type="entry name" value="PucR C-terminal helix-turn-helix domain"/>
    <property type="match status" value="1"/>
</dbReference>
<reference evidence="3 4" key="1">
    <citation type="submission" date="2023-07" db="EMBL/GenBank/DDBJ databases">
        <title>Genomic Encyclopedia of Type Strains, Phase IV (KMG-IV): sequencing the most valuable type-strain genomes for metagenomic binning, comparative biology and taxonomic classification.</title>
        <authorList>
            <person name="Goeker M."/>
        </authorList>
    </citation>
    <scope>NUCLEOTIDE SEQUENCE [LARGE SCALE GENOMIC DNA]</scope>
    <source>
        <strain evidence="3 4">DSM 9768</strain>
    </source>
</reference>
<evidence type="ECO:0000313" key="3">
    <source>
        <dbReference type="EMBL" id="MDQ0252995.1"/>
    </source>
</evidence>
<dbReference type="Proteomes" id="UP001230005">
    <property type="component" value="Unassembled WGS sequence"/>
</dbReference>
<accession>A0ABT9ZPW8</accession>